<dbReference type="AlphaFoldDB" id="A0A7Z0D7H1"/>
<dbReference type="InterPro" id="IPR017945">
    <property type="entry name" value="DHBP_synth_RibB-like_a/b_dom"/>
</dbReference>
<dbReference type="GO" id="GO:0008686">
    <property type="term" value="F:3,4-dihydroxy-2-butanone-4-phosphate synthase activity"/>
    <property type="evidence" value="ECO:0007669"/>
    <property type="project" value="UniProtKB-EC"/>
</dbReference>
<organism evidence="6 7">
    <name type="scientific">Naumannella cuiyingiana</name>
    <dbReference type="NCBI Taxonomy" id="1347891"/>
    <lineage>
        <taxon>Bacteria</taxon>
        <taxon>Bacillati</taxon>
        <taxon>Actinomycetota</taxon>
        <taxon>Actinomycetes</taxon>
        <taxon>Propionibacteriales</taxon>
        <taxon>Propionibacteriaceae</taxon>
        <taxon>Naumannella</taxon>
    </lineage>
</organism>
<evidence type="ECO:0000256" key="3">
    <source>
        <dbReference type="ARBA" id="ARBA00022619"/>
    </source>
</evidence>
<accession>A0A7Z0D7H1</accession>
<dbReference type="PANTHER" id="PTHR21327">
    <property type="entry name" value="GTP CYCLOHYDROLASE II-RELATED"/>
    <property type="match status" value="1"/>
</dbReference>
<sequence length="206" mass="21222">MSAVEEAVAAIAAGGMALVLDAADREAEGDLIMAADAADASSLAFFLAHTSGFICCAITPERADELALPAMTSAQEDPLRTAYLVTVDVADAGTGISAAERAGAARALADPSAGPEALRRPGHLVPLRARPGGVAERPGHTEAAVDLARLAGRAPAGVLCEVVTADKRGMARAPELRRFAARHALPMITIAELSAHLEERLAWARM</sequence>
<keyword evidence="5" id="KW-0464">Manganese</keyword>
<dbReference type="PANTHER" id="PTHR21327:SF18">
    <property type="entry name" value="3,4-DIHYDROXY-2-BUTANONE 4-PHOSPHATE SYNTHASE"/>
    <property type="match status" value="1"/>
</dbReference>
<dbReference type="GO" id="GO:0009231">
    <property type="term" value="P:riboflavin biosynthetic process"/>
    <property type="evidence" value="ECO:0007669"/>
    <property type="project" value="UniProtKB-UniPathway"/>
</dbReference>
<dbReference type="Proteomes" id="UP000527616">
    <property type="component" value="Unassembled WGS sequence"/>
</dbReference>
<dbReference type="NCBIfam" id="TIGR00506">
    <property type="entry name" value="ribB"/>
    <property type="match status" value="1"/>
</dbReference>
<keyword evidence="5" id="KW-0456">Lyase</keyword>
<dbReference type="GO" id="GO:0046872">
    <property type="term" value="F:metal ion binding"/>
    <property type="evidence" value="ECO:0007669"/>
    <property type="project" value="UniProtKB-KW"/>
</dbReference>
<keyword evidence="7" id="KW-1185">Reference proteome</keyword>
<keyword evidence="5" id="KW-0460">Magnesium</keyword>
<dbReference type="RefSeq" id="WP_179444154.1">
    <property type="nucleotide sequence ID" value="NZ_JACBZS010000001.1"/>
</dbReference>
<dbReference type="GO" id="GO:0005829">
    <property type="term" value="C:cytosol"/>
    <property type="evidence" value="ECO:0007669"/>
    <property type="project" value="TreeGrafter"/>
</dbReference>
<evidence type="ECO:0000313" key="7">
    <source>
        <dbReference type="Proteomes" id="UP000527616"/>
    </source>
</evidence>
<reference evidence="6 7" key="1">
    <citation type="submission" date="2020-07" db="EMBL/GenBank/DDBJ databases">
        <title>Sequencing the genomes of 1000 actinobacteria strains.</title>
        <authorList>
            <person name="Klenk H.-P."/>
        </authorList>
    </citation>
    <scope>NUCLEOTIDE SEQUENCE [LARGE SCALE GENOMIC DNA]</scope>
    <source>
        <strain evidence="6 7">DSM 103164</strain>
    </source>
</reference>
<dbReference type="Gene3D" id="3.90.870.10">
    <property type="entry name" value="DHBP synthase"/>
    <property type="match status" value="1"/>
</dbReference>
<comment type="pathway">
    <text evidence="2 5">Cofactor biosynthesis; riboflavin biosynthesis; 2-hydroxy-3-oxobutyl phosphate from D-ribulose 5-phosphate: step 1/1.</text>
</comment>
<dbReference type="SUPFAM" id="SSF55821">
    <property type="entry name" value="YrdC/RibB"/>
    <property type="match status" value="1"/>
</dbReference>
<keyword evidence="4 5" id="KW-0479">Metal-binding</keyword>
<dbReference type="EMBL" id="JACBZS010000001">
    <property type="protein sequence ID" value="NYI70171.1"/>
    <property type="molecule type" value="Genomic_DNA"/>
</dbReference>
<comment type="subunit">
    <text evidence="5">Homodimer.</text>
</comment>
<comment type="caution">
    <text evidence="6">The sequence shown here is derived from an EMBL/GenBank/DDBJ whole genome shotgun (WGS) entry which is preliminary data.</text>
</comment>
<evidence type="ECO:0000313" key="6">
    <source>
        <dbReference type="EMBL" id="NYI70171.1"/>
    </source>
</evidence>
<dbReference type="EC" id="4.1.99.12" evidence="5"/>
<gene>
    <name evidence="6" type="ORF">GGQ54_000731</name>
</gene>
<proteinExistence type="inferred from homology"/>
<evidence type="ECO:0000256" key="5">
    <source>
        <dbReference type="RuleBase" id="RU003843"/>
    </source>
</evidence>
<comment type="cofactor">
    <cofactor evidence="5">
        <name>Mg(2+)</name>
        <dbReference type="ChEBI" id="CHEBI:18420"/>
    </cofactor>
    <cofactor evidence="5">
        <name>Mn(2+)</name>
        <dbReference type="ChEBI" id="CHEBI:29035"/>
    </cofactor>
    <text evidence="5">Binds 2 divalent metal cations per subunit. Magnesium or manganese.</text>
</comment>
<evidence type="ECO:0000256" key="1">
    <source>
        <dbReference type="ARBA" id="ARBA00002284"/>
    </source>
</evidence>
<evidence type="ECO:0000256" key="2">
    <source>
        <dbReference type="ARBA" id="ARBA00004904"/>
    </source>
</evidence>
<evidence type="ECO:0000256" key="4">
    <source>
        <dbReference type="ARBA" id="ARBA00022723"/>
    </source>
</evidence>
<comment type="similarity">
    <text evidence="5">Belongs to the DHBP synthase family.</text>
</comment>
<name>A0A7Z0D7H1_9ACTN</name>
<comment type="catalytic activity">
    <reaction evidence="5">
        <text>D-ribulose 5-phosphate = (2S)-2-hydroxy-3-oxobutyl phosphate + formate + H(+)</text>
        <dbReference type="Rhea" id="RHEA:18457"/>
        <dbReference type="ChEBI" id="CHEBI:15378"/>
        <dbReference type="ChEBI" id="CHEBI:15740"/>
        <dbReference type="ChEBI" id="CHEBI:58121"/>
        <dbReference type="ChEBI" id="CHEBI:58830"/>
        <dbReference type="EC" id="4.1.99.12"/>
    </reaction>
</comment>
<protein>
    <recommendedName>
        <fullName evidence="5">3,4-dihydroxy-2-butanone 4-phosphate synthase</fullName>
        <shortName evidence="5">DHBP synthase</shortName>
        <ecNumber evidence="5">4.1.99.12</ecNumber>
    </recommendedName>
</protein>
<keyword evidence="3 5" id="KW-0686">Riboflavin biosynthesis</keyword>
<dbReference type="InterPro" id="IPR000422">
    <property type="entry name" value="DHBP_synthase_RibB"/>
</dbReference>
<comment type="function">
    <text evidence="1 5">Catalyzes the conversion of D-ribulose 5-phosphate to formate and 3,4-dihydroxy-2-butanone 4-phosphate.</text>
</comment>
<dbReference type="Pfam" id="PF00926">
    <property type="entry name" value="DHBP_synthase"/>
    <property type="match status" value="1"/>
</dbReference>
<dbReference type="UniPathway" id="UPA00275">
    <property type="reaction ID" value="UER00399"/>
</dbReference>